<dbReference type="EMBL" id="QHLY01000012">
    <property type="protein sequence ID" value="PXA68860.1"/>
    <property type="molecule type" value="Genomic_DNA"/>
</dbReference>
<reference evidence="4 5" key="1">
    <citation type="submission" date="2018-05" db="EMBL/GenBank/DDBJ databases">
        <title>Genetic diversity of glacier-inhabiting Cryobacterium bacteria in China and description of Cryobacterium mengkeensis sp. nov. and Arthrobacter glacialis sp. nov.</title>
        <authorList>
            <person name="Liu Q."/>
            <person name="Xin Y.-H."/>
        </authorList>
    </citation>
    <scope>NUCLEOTIDE SEQUENCE [LARGE SCALE GENOMIC DNA]</scope>
    <source>
        <strain evidence="4 5">SK-1</strain>
    </source>
</reference>
<dbReference type="Gene3D" id="2.70.70.10">
    <property type="entry name" value="Glucose Permease (Domain IIA)"/>
    <property type="match status" value="1"/>
</dbReference>
<proteinExistence type="predicted"/>
<evidence type="ECO:0000313" key="4">
    <source>
        <dbReference type="EMBL" id="PXA68860.1"/>
    </source>
</evidence>
<comment type="caution">
    <text evidence="4">The sequence shown here is derived from an EMBL/GenBank/DDBJ whole genome shotgun (WGS) entry which is preliminary data.</text>
</comment>
<dbReference type="Proteomes" id="UP000246722">
    <property type="component" value="Unassembled WGS sequence"/>
</dbReference>
<dbReference type="InterPro" id="IPR011055">
    <property type="entry name" value="Dup_hybrid_motif"/>
</dbReference>
<name>A0A317ZQU5_9MICO</name>
<evidence type="ECO:0000256" key="2">
    <source>
        <dbReference type="SAM" id="SignalP"/>
    </source>
</evidence>
<dbReference type="CDD" id="cd12797">
    <property type="entry name" value="M23_peptidase"/>
    <property type="match status" value="1"/>
</dbReference>
<protein>
    <recommendedName>
        <fullName evidence="3">M23ase beta-sheet core domain-containing protein</fullName>
    </recommendedName>
</protein>
<dbReference type="PANTHER" id="PTHR21666">
    <property type="entry name" value="PEPTIDASE-RELATED"/>
    <property type="match status" value="1"/>
</dbReference>
<feature type="chain" id="PRO_5039407984" description="M23ase beta-sheet core domain-containing protein" evidence="2">
    <location>
        <begin position="17"/>
        <end position="186"/>
    </location>
</feature>
<dbReference type="OrthoDB" id="5245088at2"/>
<keyword evidence="5" id="KW-1185">Reference proteome</keyword>
<evidence type="ECO:0000259" key="3">
    <source>
        <dbReference type="Pfam" id="PF01551"/>
    </source>
</evidence>
<feature type="signal peptide" evidence="2">
    <location>
        <begin position="1"/>
        <end position="16"/>
    </location>
</feature>
<evidence type="ECO:0000256" key="1">
    <source>
        <dbReference type="ARBA" id="ARBA00022729"/>
    </source>
</evidence>
<feature type="domain" description="M23ase beta-sheet core" evidence="3">
    <location>
        <begin position="61"/>
        <end position="153"/>
    </location>
</feature>
<dbReference type="InterPro" id="IPR050570">
    <property type="entry name" value="Cell_wall_metabolism_enzyme"/>
</dbReference>
<dbReference type="Pfam" id="PF01551">
    <property type="entry name" value="Peptidase_M23"/>
    <property type="match status" value="1"/>
</dbReference>
<dbReference type="AlphaFoldDB" id="A0A317ZQU5"/>
<dbReference type="PANTHER" id="PTHR21666:SF289">
    <property type="entry name" value="L-ALA--D-GLU ENDOPEPTIDASE"/>
    <property type="match status" value="1"/>
</dbReference>
<organism evidence="4 5">
    <name type="scientific">Cryobacterium arcticum</name>
    <dbReference type="NCBI Taxonomy" id="670052"/>
    <lineage>
        <taxon>Bacteria</taxon>
        <taxon>Bacillati</taxon>
        <taxon>Actinomycetota</taxon>
        <taxon>Actinomycetes</taxon>
        <taxon>Micrococcales</taxon>
        <taxon>Microbacteriaceae</taxon>
        <taxon>Cryobacterium</taxon>
    </lineage>
</organism>
<keyword evidence="1 2" id="KW-0732">Signal</keyword>
<gene>
    <name evidence="4" type="ORF">CTB96_14550</name>
</gene>
<dbReference type="InterPro" id="IPR016047">
    <property type="entry name" value="M23ase_b-sheet_dom"/>
</dbReference>
<sequence>MAAVGAAVLFAGSATSASSSPPAAAHRGPALAAEPAWIWPVGTIGHPLRPFEAPATAYAAGHRGVDLVAQPGMPVRSPAAGVVSFVGVVVDRPVLSIRHGEDLLSSMEPVTATVVEGERVIAGQVVGVVATGAHCSGSCVHLGVRRHGQYISPMLFFGGVERAVLLPLAPERVALAPIQARGWASR</sequence>
<dbReference type="GO" id="GO:0004222">
    <property type="term" value="F:metalloendopeptidase activity"/>
    <property type="evidence" value="ECO:0007669"/>
    <property type="project" value="TreeGrafter"/>
</dbReference>
<evidence type="ECO:0000313" key="5">
    <source>
        <dbReference type="Proteomes" id="UP000246722"/>
    </source>
</evidence>
<dbReference type="SUPFAM" id="SSF51261">
    <property type="entry name" value="Duplicated hybrid motif"/>
    <property type="match status" value="1"/>
</dbReference>
<accession>A0A317ZQU5</accession>